<evidence type="ECO:0008006" key="4">
    <source>
        <dbReference type="Google" id="ProtNLM"/>
    </source>
</evidence>
<sequence>MAGNKNEDVAPSGEVHDNSYTTGGDAKVNPVVSDDAPVEDPYKGTDPDSDAQLERDEKEAIDKGNIMKDRTRHAKPVDTYREPGDMEGLEQTEDTGRSATSTTDQVLRS</sequence>
<comment type="caution">
    <text evidence="2">The sequence shown here is derived from an EMBL/GenBank/DDBJ whole genome shotgun (WGS) entry which is preliminary data.</text>
</comment>
<feature type="compositionally biased region" description="Polar residues" evidence="1">
    <location>
        <begin position="97"/>
        <end position="109"/>
    </location>
</feature>
<gene>
    <name evidence="2" type="ORF">NKR19_g1979</name>
</gene>
<reference evidence="2" key="1">
    <citation type="submission" date="2022-07" db="EMBL/GenBank/DDBJ databases">
        <title>Fungi with potential for degradation of polypropylene.</title>
        <authorList>
            <person name="Gostincar C."/>
        </authorList>
    </citation>
    <scope>NUCLEOTIDE SEQUENCE</scope>
    <source>
        <strain evidence="2">EXF-13287</strain>
    </source>
</reference>
<accession>A0AA38SHD8</accession>
<keyword evidence="3" id="KW-1185">Reference proteome</keyword>
<feature type="region of interest" description="Disordered" evidence="1">
    <location>
        <begin position="1"/>
        <end position="109"/>
    </location>
</feature>
<proteinExistence type="predicted"/>
<feature type="compositionally biased region" description="Basic and acidic residues" evidence="1">
    <location>
        <begin position="40"/>
        <end position="84"/>
    </location>
</feature>
<dbReference type="EMBL" id="JANBVN010000019">
    <property type="protein sequence ID" value="KAJ9161712.1"/>
    <property type="molecule type" value="Genomic_DNA"/>
</dbReference>
<evidence type="ECO:0000256" key="1">
    <source>
        <dbReference type="SAM" id="MobiDB-lite"/>
    </source>
</evidence>
<evidence type="ECO:0000313" key="3">
    <source>
        <dbReference type="Proteomes" id="UP001174691"/>
    </source>
</evidence>
<dbReference type="AlphaFoldDB" id="A0AA38SHD8"/>
<name>A0AA38SHD8_9PEZI</name>
<organism evidence="2 3">
    <name type="scientific">Coniochaeta hoffmannii</name>
    <dbReference type="NCBI Taxonomy" id="91930"/>
    <lineage>
        <taxon>Eukaryota</taxon>
        <taxon>Fungi</taxon>
        <taxon>Dikarya</taxon>
        <taxon>Ascomycota</taxon>
        <taxon>Pezizomycotina</taxon>
        <taxon>Sordariomycetes</taxon>
        <taxon>Sordariomycetidae</taxon>
        <taxon>Coniochaetales</taxon>
        <taxon>Coniochaetaceae</taxon>
        <taxon>Coniochaeta</taxon>
    </lineage>
</organism>
<dbReference type="Proteomes" id="UP001174691">
    <property type="component" value="Unassembled WGS sequence"/>
</dbReference>
<evidence type="ECO:0000313" key="2">
    <source>
        <dbReference type="EMBL" id="KAJ9161712.1"/>
    </source>
</evidence>
<protein>
    <recommendedName>
        <fullName evidence="4">Histone chaperone domain-containing protein</fullName>
    </recommendedName>
</protein>